<dbReference type="EMBL" id="CP011974">
    <property type="protein sequence ID" value="AKO93058.1"/>
    <property type="molecule type" value="Genomic_DNA"/>
</dbReference>
<evidence type="ECO:0000313" key="1">
    <source>
        <dbReference type="EMBL" id="AKO93058.1"/>
    </source>
</evidence>
<keyword evidence="2" id="KW-1185">Reference proteome</keyword>
<organism evidence="1 2">
    <name type="scientific">Priestia filamentosa</name>
    <dbReference type="NCBI Taxonomy" id="1402861"/>
    <lineage>
        <taxon>Bacteria</taxon>
        <taxon>Bacillati</taxon>
        <taxon>Bacillota</taxon>
        <taxon>Bacilli</taxon>
        <taxon>Bacillales</taxon>
        <taxon>Bacillaceae</taxon>
        <taxon>Priestia</taxon>
    </lineage>
</organism>
<reference evidence="1 2" key="1">
    <citation type="journal article" date="2015" name="PLoS ONE">
        <title>Genome Sequence of Bacillus endophyticus and Analysis of Its Companion Mechanism in the Ketogulonigenium vulgare-Bacillus Strain Consortium.</title>
        <authorList>
            <person name="Jia N."/>
            <person name="Du J."/>
            <person name="Ding M.Z."/>
            <person name="Gao F."/>
            <person name="Yuan Y.J."/>
        </authorList>
    </citation>
    <scope>NUCLEOTIDE SEQUENCE [LARGE SCALE GENOMIC DNA]</scope>
    <source>
        <strain evidence="1 2">Hbe603</strain>
    </source>
</reference>
<dbReference type="PATRIC" id="fig|135735.6.peg.2920"/>
<dbReference type="GeneID" id="93701859"/>
<sequence>MDRIFKFLKTFSSGNYKDFAKQLGFASWNEVMESTFEVFRIPPDASYYATRLSKETWIVWNDEGHPPYSFSQFDTWYEAIEHLRTVFEEEGYPEECWNPEGFDTEEDVFNNIPDENKRIQ</sequence>
<dbReference type="RefSeq" id="WP_040061383.1">
    <property type="nucleotide sequence ID" value="NZ_CP011974.1"/>
</dbReference>
<evidence type="ECO:0000313" key="2">
    <source>
        <dbReference type="Proteomes" id="UP000036202"/>
    </source>
</evidence>
<accession>A0A0H4KXG7</accession>
<dbReference type="Proteomes" id="UP000036202">
    <property type="component" value="Chromosome"/>
</dbReference>
<accession>A0A1X7EKD4</accession>
<proteinExistence type="predicted"/>
<dbReference type="KEGG" id="beo:BEH_13810"/>
<reference evidence="2" key="2">
    <citation type="submission" date="2015-06" db="EMBL/GenBank/DDBJ databases">
        <title>Genome Sequence of Bacillus endophyticus and Analysis of its Companion Mechanism in the Ketogulonigenium vulgare-Bacillus strain Consortium.</title>
        <authorList>
            <person name="Jia N."/>
            <person name="Du J."/>
            <person name="Ding M.-Z."/>
            <person name="Gao F."/>
            <person name="Yuan Y.-J."/>
        </authorList>
    </citation>
    <scope>NUCLEOTIDE SEQUENCE [LARGE SCALE GENOMIC DNA]</scope>
    <source>
        <strain evidence="2">Hbe603</strain>
    </source>
</reference>
<dbReference type="OrthoDB" id="2967050at2"/>
<dbReference type="AlphaFoldDB" id="A0A1X7EKD4"/>
<gene>
    <name evidence="1" type="ORF">BEH_13810</name>
</gene>
<name>A0A1X7EKD4_9BACI</name>
<protein>
    <submittedName>
        <fullName evidence="1">Uncharacterized protein</fullName>
    </submittedName>
</protein>